<reference evidence="9" key="1">
    <citation type="journal article" date="2014" name="Nature">
        <title>Elephant shark genome provides unique insights into gnathostome evolution.</title>
        <authorList>
            <consortium name="International Elephant Shark Genome Sequencing Consortium"/>
            <person name="Venkatesh B."/>
            <person name="Lee A.P."/>
            <person name="Ravi V."/>
            <person name="Maurya A.K."/>
            <person name="Lian M.M."/>
            <person name="Swann J.B."/>
            <person name="Ohta Y."/>
            <person name="Flajnik M.F."/>
            <person name="Sutoh Y."/>
            <person name="Kasahara M."/>
            <person name="Hoon S."/>
            <person name="Gangu V."/>
            <person name="Roy S.W."/>
            <person name="Irimia M."/>
            <person name="Korzh V."/>
            <person name="Kondrychyn I."/>
            <person name="Lim Z.W."/>
            <person name="Tay B.H."/>
            <person name="Tohari S."/>
            <person name="Kong K.W."/>
            <person name="Ho S."/>
            <person name="Lorente-Galdos B."/>
            <person name="Quilez J."/>
            <person name="Marques-Bonet T."/>
            <person name="Raney B.J."/>
            <person name="Ingham P.W."/>
            <person name="Tay A."/>
            <person name="Hillier L.W."/>
            <person name="Minx P."/>
            <person name="Boehm T."/>
            <person name="Wilson R.K."/>
            <person name="Brenner S."/>
            <person name="Warren W.C."/>
        </authorList>
    </citation>
    <scope>NUCLEOTIDE SEQUENCE</scope>
    <source>
        <tissue evidence="9">Testis</tissue>
    </source>
</reference>
<dbReference type="GO" id="GO:0001527">
    <property type="term" value="C:microfibril"/>
    <property type="evidence" value="ECO:0007669"/>
    <property type="project" value="InterPro"/>
</dbReference>
<feature type="non-terminal residue" evidence="9">
    <location>
        <position position="1"/>
    </location>
</feature>
<keyword evidence="4" id="KW-0272">Extracellular matrix</keyword>
<evidence type="ECO:0000256" key="4">
    <source>
        <dbReference type="ARBA" id="ARBA00022530"/>
    </source>
</evidence>
<dbReference type="Pfam" id="PF05507">
    <property type="entry name" value="MAGP"/>
    <property type="match status" value="1"/>
</dbReference>
<comment type="similarity">
    <text evidence="2">Belongs to the MFAP family.</text>
</comment>
<keyword evidence="5" id="KW-0732">Signal</keyword>
<keyword evidence="6" id="KW-1015">Disulfide bond</keyword>
<evidence type="ECO:0000256" key="7">
    <source>
        <dbReference type="ARBA" id="ARBA00023180"/>
    </source>
</evidence>
<dbReference type="PANTHER" id="PTHR16485">
    <property type="entry name" value="MICROFIBRILLAR-ASSOCIATED PROTEIN 2"/>
    <property type="match status" value="1"/>
</dbReference>
<keyword evidence="3" id="KW-0964">Secreted</keyword>
<dbReference type="AlphaFoldDB" id="V9LJF9"/>
<accession>V9LJF9</accession>
<evidence type="ECO:0000313" key="9">
    <source>
        <dbReference type="EMBL" id="AFP13082.1"/>
    </source>
</evidence>
<keyword evidence="7" id="KW-0325">Glycoprotein</keyword>
<evidence type="ECO:0000256" key="2">
    <source>
        <dbReference type="ARBA" id="ARBA00005317"/>
    </source>
</evidence>
<evidence type="ECO:0000256" key="5">
    <source>
        <dbReference type="ARBA" id="ARBA00022729"/>
    </source>
</evidence>
<name>V9LJF9_CALMI</name>
<feature type="region of interest" description="Disordered" evidence="8">
    <location>
        <begin position="1"/>
        <end position="26"/>
    </location>
</feature>
<evidence type="ECO:0000256" key="8">
    <source>
        <dbReference type="SAM" id="MobiDB-lite"/>
    </source>
</evidence>
<dbReference type="GO" id="GO:0048048">
    <property type="term" value="P:embryonic eye morphogenesis"/>
    <property type="evidence" value="ECO:0007669"/>
    <property type="project" value="TreeGrafter"/>
</dbReference>
<feature type="non-terminal residue" evidence="9">
    <location>
        <position position="164"/>
    </location>
</feature>
<protein>
    <submittedName>
        <fullName evidence="9">Microfibrillar associated protein 5</fullName>
    </submittedName>
</protein>
<dbReference type="EMBL" id="JW880565">
    <property type="protein sequence ID" value="AFP13082.1"/>
    <property type="molecule type" value="mRNA"/>
</dbReference>
<comment type="subcellular location">
    <subcellularLocation>
        <location evidence="1">Secreted</location>
        <location evidence="1">Extracellular space</location>
        <location evidence="1">Extracellular matrix</location>
    </subcellularLocation>
</comment>
<proteinExistence type="evidence at transcript level"/>
<organism evidence="9">
    <name type="scientific">Callorhinchus milii</name>
    <name type="common">Ghost shark</name>
    <dbReference type="NCBI Taxonomy" id="7868"/>
    <lineage>
        <taxon>Eukaryota</taxon>
        <taxon>Metazoa</taxon>
        <taxon>Chordata</taxon>
        <taxon>Craniata</taxon>
        <taxon>Vertebrata</taxon>
        <taxon>Chondrichthyes</taxon>
        <taxon>Holocephali</taxon>
        <taxon>Chimaeriformes</taxon>
        <taxon>Callorhinchidae</taxon>
        <taxon>Callorhinchus</taxon>
    </lineage>
</organism>
<sequence>RKREREKDTERERYRERKRERDGERRTREVTERGRMFWNLLCLLLLGFSSVTDAQIPTPDQPDDETLTQISDNNINDCRVEQFLCTRLYSVYQPRRFCIHSTCITNLRRIYVLNKEICSRTICAEDEGLRAEICRQKTGRRYRRSNENIQRREIECERECEGER</sequence>
<dbReference type="InterPro" id="IPR008673">
    <property type="entry name" value="MAGP"/>
</dbReference>
<evidence type="ECO:0000256" key="1">
    <source>
        <dbReference type="ARBA" id="ARBA00004498"/>
    </source>
</evidence>
<evidence type="ECO:0000256" key="6">
    <source>
        <dbReference type="ARBA" id="ARBA00023157"/>
    </source>
</evidence>
<dbReference type="PANTHER" id="PTHR16485:SF3">
    <property type="entry name" value="MICROFIBRILLAR-ASSOCIATED PROTEIN 2"/>
    <property type="match status" value="1"/>
</dbReference>
<evidence type="ECO:0000256" key="3">
    <source>
        <dbReference type="ARBA" id="ARBA00022525"/>
    </source>
</evidence>